<evidence type="ECO:0000256" key="6">
    <source>
        <dbReference type="ARBA" id="ARBA00023014"/>
    </source>
</evidence>
<keyword evidence="12" id="KW-1185">Reference proteome</keyword>
<feature type="domain" description="4Fe-4S His(Cys)3-ligated-type" evidence="10">
    <location>
        <begin position="105"/>
        <end position="144"/>
    </location>
</feature>
<dbReference type="InterPro" id="IPR019574">
    <property type="entry name" value="NADH_UbQ_OxRdtase_Gsu_4Fe4S-bd"/>
</dbReference>
<dbReference type="InterPro" id="IPR001041">
    <property type="entry name" value="2Fe-2S_ferredoxin-type"/>
</dbReference>
<evidence type="ECO:0000259" key="8">
    <source>
        <dbReference type="PROSITE" id="PS51085"/>
    </source>
</evidence>
<dbReference type="PROSITE" id="PS00641">
    <property type="entry name" value="COMPLEX1_75K_1"/>
    <property type="match status" value="1"/>
</dbReference>
<dbReference type="PROSITE" id="PS00643">
    <property type="entry name" value="COMPLEX1_75K_3"/>
    <property type="match status" value="1"/>
</dbReference>
<feature type="domain" description="4Fe-4S Mo/W bis-MGD-type" evidence="9">
    <location>
        <begin position="302"/>
        <end position="358"/>
    </location>
</feature>
<dbReference type="CDD" id="cd00207">
    <property type="entry name" value="fer2"/>
    <property type="match status" value="1"/>
</dbReference>
<dbReference type="Pfam" id="PF01568">
    <property type="entry name" value="Molydop_binding"/>
    <property type="match status" value="1"/>
</dbReference>
<comment type="caution">
    <text evidence="11">The sequence shown here is derived from an EMBL/GenBank/DDBJ whole genome shotgun (WGS) entry which is preliminary data.</text>
</comment>
<dbReference type="Pfam" id="PF13510">
    <property type="entry name" value="Fer2_4"/>
    <property type="match status" value="1"/>
</dbReference>
<dbReference type="Pfam" id="PF22117">
    <property type="entry name" value="Fer4_Nqo3"/>
    <property type="match status" value="1"/>
</dbReference>
<comment type="cofactor">
    <cofactor evidence="1">
        <name>[4Fe-4S] cluster</name>
        <dbReference type="ChEBI" id="CHEBI:49883"/>
    </cofactor>
</comment>
<evidence type="ECO:0000313" key="12">
    <source>
        <dbReference type="Proteomes" id="UP000504882"/>
    </source>
</evidence>
<gene>
    <name evidence="11" type="ORF">EXU48_16480</name>
</gene>
<reference evidence="11 12" key="1">
    <citation type="submission" date="2019-03" db="EMBL/GenBank/DDBJ databases">
        <title>Genomic features of bacteria from cold environments.</title>
        <authorList>
            <person name="Shen L."/>
        </authorList>
    </citation>
    <scope>NUCLEOTIDE SEQUENCE [LARGE SCALE GENOMIC DNA]</scope>
    <source>
        <strain evidence="12">T3246-1</strain>
    </source>
</reference>
<keyword evidence="3" id="KW-0001">2Fe-2S</keyword>
<dbReference type="Gene3D" id="3.40.50.740">
    <property type="match status" value="2"/>
</dbReference>
<keyword evidence="4" id="KW-0479">Metal-binding</keyword>
<dbReference type="SUPFAM" id="SSF53706">
    <property type="entry name" value="Formate dehydrogenase/DMSO reductase, domains 1-3"/>
    <property type="match status" value="1"/>
</dbReference>
<dbReference type="InterPro" id="IPR050123">
    <property type="entry name" value="Prok_molybdopt-oxidoreductase"/>
</dbReference>
<dbReference type="SMART" id="SM00929">
    <property type="entry name" value="NADH-G_4Fe-4S_3"/>
    <property type="match status" value="1"/>
</dbReference>
<dbReference type="Gene3D" id="2.40.40.20">
    <property type="match status" value="1"/>
</dbReference>
<keyword evidence="11" id="KW-0560">Oxidoreductase</keyword>
<evidence type="ECO:0000256" key="7">
    <source>
        <dbReference type="ARBA" id="ARBA00034078"/>
    </source>
</evidence>
<evidence type="ECO:0000259" key="10">
    <source>
        <dbReference type="PROSITE" id="PS51839"/>
    </source>
</evidence>
<keyword evidence="2" id="KW-0004">4Fe-4S</keyword>
<accession>A0ABY2E1B7</accession>
<feature type="domain" description="2Fe-2S ferredoxin-type" evidence="8">
    <location>
        <begin position="16"/>
        <end position="103"/>
    </location>
</feature>
<sequence>MTATTNSSSSAVAPVEEITLTIDGLDVSVPKGTLVIRAAETVGIQIPRFCDHPLLKPAGACRQCLVDIATPDREGNLRPMPKPQASCTIEATPGMVVNTQHTSAVAEKAQRGQIEFLLVNHPLDCPVCDKGGECPLQNQAMSNGSATSRFVDIKRTFPKPIKISTQILLDRDRCILCQRCTRFSAEIAGDPFIDLQGRGGGAPGGHGHGLPAQQIGRFDEAILEYTPSGDQGPVESERTGDVVGPYGQAGVLSSVAGSIGGALEDTSGRPFASYFSGNTIQICPVGALTSAAYRFRSRPFDLVSTASIAEHDACGSAIRIDHRRGVVLRRLAGDDPAVNEEWITDKDRFAFAWQTSSDVLTAPLVRDEETGELVPTSWSEAIGLAADGLRRAGDGAGAAALPGGRLTLEDAYAWSKFTRTVLGTNDIDFRARVHSAEEADFLANRVAGSGLDVTFGDLERAPRVLLVGLEPEEEAGTVFLRLRKGMLAGRVQVTTIAPLATRGSTKLRAELVRTAPGEEPSVLDALAGVTGTPEHLADLRAALAEPGTVVLAGERLAGVPGALSALDRLVSAAGARFAWVPRRAGDRGAVEVGLLPGLLPGGRPTAEAEARVDVASVWGVSELPAAPGRDLTGILDAATAGEIDALVVGGIDLEDLPSPAQAEVALAAAGFVVQLEVRRSAVTQHADIVLPIAPTTHKSGTFLNWEGRPRPFGQVFTTSALTDARVLGMLADAVGVDLGTRTLEDIHRELAEFDGWEGPRTAAPAVEATPVPALDAGQVRLATWRLMLDSGRGQDGEPHLAGTAYRPVALLSPATAATLGLAEGDRVRVTGPDGDIVLPVLPTPMGDDVVWLPQHSPGSSVHRTLGATAGAAVRLTAVDAEVAR</sequence>
<dbReference type="PANTHER" id="PTHR43105">
    <property type="entry name" value="RESPIRATORY NITRATE REDUCTASE"/>
    <property type="match status" value="1"/>
</dbReference>
<dbReference type="CDD" id="cd02788">
    <property type="entry name" value="MopB_CT_NDH-1_NuoG2-N7"/>
    <property type="match status" value="1"/>
</dbReference>
<dbReference type="PROSITE" id="PS51669">
    <property type="entry name" value="4FE4S_MOW_BIS_MGD"/>
    <property type="match status" value="1"/>
</dbReference>
<evidence type="ECO:0000256" key="2">
    <source>
        <dbReference type="ARBA" id="ARBA00022485"/>
    </source>
</evidence>
<dbReference type="Pfam" id="PF10588">
    <property type="entry name" value="NADH-G_4Fe-4S_3"/>
    <property type="match status" value="1"/>
</dbReference>
<proteinExistence type="predicted"/>
<dbReference type="PANTHER" id="PTHR43105:SF12">
    <property type="entry name" value="NADH-QUINONE OXIDOREDUCTASE SUBUNIT G"/>
    <property type="match status" value="1"/>
</dbReference>
<dbReference type="InterPro" id="IPR000283">
    <property type="entry name" value="NADH_UbQ_OxRdtase_75kDa_su_CS"/>
</dbReference>
<dbReference type="InterPro" id="IPR006657">
    <property type="entry name" value="MoPterin_dinucl-bd_dom"/>
</dbReference>
<dbReference type="Pfam" id="PF22151">
    <property type="entry name" value="Fer4_NDSU1"/>
    <property type="match status" value="1"/>
</dbReference>
<dbReference type="GO" id="GO:0016491">
    <property type="term" value="F:oxidoreductase activity"/>
    <property type="evidence" value="ECO:0007669"/>
    <property type="project" value="UniProtKB-KW"/>
</dbReference>
<dbReference type="RefSeq" id="WP_133108750.1">
    <property type="nucleotide sequence ID" value="NZ_SMNA01000007.1"/>
</dbReference>
<dbReference type="EC" id="1.6.5.11" evidence="11"/>
<dbReference type="InterPro" id="IPR054351">
    <property type="entry name" value="NADH_UbQ_OxRdtase_ferredoxin"/>
</dbReference>
<evidence type="ECO:0000256" key="4">
    <source>
        <dbReference type="ARBA" id="ARBA00022723"/>
    </source>
</evidence>
<dbReference type="Gene3D" id="3.10.20.740">
    <property type="match status" value="1"/>
</dbReference>
<dbReference type="InterPro" id="IPR036010">
    <property type="entry name" value="2Fe-2S_ferredoxin-like_sf"/>
</dbReference>
<name>A0ABY2E1B7_9MICO</name>
<keyword evidence="5" id="KW-0408">Iron</keyword>
<keyword evidence="6" id="KW-0411">Iron-sulfur</keyword>
<dbReference type="SUPFAM" id="SSF54862">
    <property type="entry name" value="4Fe-4S ferredoxins"/>
    <property type="match status" value="1"/>
</dbReference>
<dbReference type="PROSITE" id="PS51085">
    <property type="entry name" value="2FE2S_FER_2"/>
    <property type="match status" value="1"/>
</dbReference>
<dbReference type="InterPro" id="IPR006656">
    <property type="entry name" value="Mopterin_OxRdtase"/>
</dbReference>
<dbReference type="EMBL" id="SMNA01000007">
    <property type="protein sequence ID" value="TDE91718.1"/>
    <property type="molecule type" value="Genomic_DNA"/>
</dbReference>
<comment type="cofactor">
    <cofactor evidence="7">
        <name>[2Fe-2S] cluster</name>
        <dbReference type="ChEBI" id="CHEBI:190135"/>
    </cofactor>
</comment>
<dbReference type="SUPFAM" id="SSF50692">
    <property type="entry name" value="ADC-like"/>
    <property type="match status" value="1"/>
</dbReference>
<evidence type="ECO:0000259" key="9">
    <source>
        <dbReference type="PROSITE" id="PS51669"/>
    </source>
</evidence>
<evidence type="ECO:0000256" key="5">
    <source>
        <dbReference type="ARBA" id="ARBA00023004"/>
    </source>
</evidence>
<dbReference type="Pfam" id="PF00384">
    <property type="entry name" value="Molybdopterin"/>
    <property type="match status" value="1"/>
</dbReference>
<dbReference type="PROSITE" id="PS51839">
    <property type="entry name" value="4FE4S_HC3"/>
    <property type="match status" value="1"/>
</dbReference>
<evidence type="ECO:0000256" key="1">
    <source>
        <dbReference type="ARBA" id="ARBA00001966"/>
    </source>
</evidence>
<dbReference type="Gene3D" id="3.40.228.10">
    <property type="entry name" value="Dimethylsulfoxide Reductase, domain 2"/>
    <property type="match status" value="1"/>
</dbReference>
<evidence type="ECO:0000256" key="3">
    <source>
        <dbReference type="ARBA" id="ARBA00022714"/>
    </source>
</evidence>
<dbReference type="PROSITE" id="PS00642">
    <property type="entry name" value="COMPLEX1_75K_2"/>
    <property type="match status" value="1"/>
</dbReference>
<evidence type="ECO:0000313" key="11">
    <source>
        <dbReference type="EMBL" id="TDE91718.1"/>
    </source>
</evidence>
<dbReference type="InterPro" id="IPR009010">
    <property type="entry name" value="Asp_de-COase-like_dom_sf"/>
</dbReference>
<dbReference type="SUPFAM" id="SSF54292">
    <property type="entry name" value="2Fe-2S ferredoxin-like"/>
    <property type="match status" value="1"/>
</dbReference>
<organism evidence="11 12">
    <name type="scientific">Occultella glacieicola</name>
    <dbReference type="NCBI Taxonomy" id="2518684"/>
    <lineage>
        <taxon>Bacteria</taxon>
        <taxon>Bacillati</taxon>
        <taxon>Actinomycetota</taxon>
        <taxon>Actinomycetes</taxon>
        <taxon>Micrococcales</taxon>
        <taxon>Ruaniaceae</taxon>
        <taxon>Occultella</taxon>
    </lineage>
</organism>
<dbReference type="InterPro" id="IPR006963">
    <property type="entry name" value="Mopterin_OxRdtase_4Fe-4S_dom"/>
</dbReference>
<dbReference type="Proteomes" id="UP000504882">
    <property type="component" value="Unassembled WGS sequence"/>
</dbReference>
<dbReference type="NCBIfam" id="NF005895">
    <property type="entry name" value="PRK07860.1"/>
    <property type="match status" value="1"/>
</dbReference>
<protein>
    <submittedName>
        <fullName evidence="11">NADH-quinone oxidoreductase subunit G</fullName>
        <ecNumber evidence="11">1.6.5.11</ecNumber>
    </submittedName>
</protein>